<dbReference type="NCBIfam" id="TIGR00730">
    <property type="entry name" value="Rossman fold protein, TIGR00730 family"/>
    <property type="match status" value="1"/>
</dbReference>
<keyword evidence="2" id="KW-0378">Hydrolase</keyword>
<keyword evidence="2" id="KW-0203">Cytokinin biosynthesis</keyword>
<dbReference type="Gene3D" id="3.40.50.450">
    <property type="match status" value="1"/>
</dbReference>
<dbReference type="EC" id="3.2.2.n1" evidence="2"/>
<accession>A0ABP3IWP3</accession>
<dbReference type="EMBL" id="BAAADM010000008">
    <property type="protein sequence ID" value="GAA0430698.1"/>
    <property type="molecule type" value="Genomic_DNA"/>
</dbReference>
<name>A0ABP3IWP3_9BACI</name>
<comment type="caution">
    <text evidence="3">The sequence shown here is derived from an EMBL/GenBank/DDBJ whole genome shotgun (WGS) entry which is preliminary data.</text>
</comment>
<sequence>MERLAVFCGSSEGASDKYKQGAVQLGKALAKKGITLVYGGSSVGLMGAVANASLENGGQAIGVIPEMLKDRELAHPDLTELYIVQSMQERKAKMTELADGFIALPGGPGTLEEFMEIFTSAQLGIHDKPFGLLNTNHYYDPLISLFNHMADQQFLGETYRSLALVDASPESLIIKLSAANC</sequence>
<dbReference type="Proteomes" id="UP001501459">
    <property type="component" value="Unassembled WGS sequence"/>
</dbReference>
<comment type="similarity">
    <text evidence="1 2">Belongs to the LOG family.</text>
</comment>
<evidence type="ECO:0000313" key="4">
    <source>
        <dbReference type="Proteomes" id="UP001501459"/>
    </source>
</evidence>
<dbReference type="InterPro" id="IPR031100">
    <property type="entry name" value="LOG_fam"/>
</dbReference>
<dbReference type="Pfam" id="PF03641">
    <property type="entry name" value="Lysine_decarbox"/>
    <property type="match status" value="1"/>
</dbReference>
<protein>
    <recommendedName>
        <fullName evidence="2">Cytokinin riboside 5'-monophosphate phosphoribohydrolase</fullName>
        <ecNumber evidence="2">3.2.2.n1</ecNumber>
    </recommendedName>
</protein>
<evidence type="ECO:0000256" key="2">
    <source>
        <dbReference type="RuleBase" id="RU363015"/>
    </source>
</evidence>
<dbReference type="PANTHER" id="PTHR31223">
    <property type="entry name" value="LOG FAMILY PROTEIN YJL055W"/>
    <property type="match status" value="1"/>
</dbReference>
<dbReference type="RefSeq" id="WP_425542331.1">
    <property type="nucleotide sequence ID" value="NZ_BAAADM010000008.1"/>
</dbReference>
<proteinExistence type="inferred from homology"/>
<organism evidence="3 4">
    <name type="scientific">Lentibacillus halophilus</name>
    <dbReference type="NCBI Taxonomy" id="295065"/>
    <lineage>
        <taxon>Bacteria</taxon>
        <taxon>Bacillati</taxon>
        <taxon>Bacillota</taxon>
        <taxon>Bacilli</taxon>
        <taxon>Bacillales</taxon>
        <taxon>Bacillaceae</taxon>
        <taxon>Lentibacillus</taxon>
    </lineage>
</organism>
<dbReference type="PANTHER" id="PTHR31223:SF70">
    <property type="entry name" value="LOG FAMILY PROTEIN YJL055W"/>
    <property type="match status" value="1"/>
</dbReference>
<keyword evidence="4" id="KW-1185">Reference proteome</keyword>
<reference evidence="4" key="1">
    <citation type="journal article" date="2019" name="Int. J. Syst. Evol. Microbiol.">
        <title>The Global Catalogue of Microorganisms (GCM) 10K type strain sequencing project: providing services to taxonomists for standard genome sequencing and annotation.</title>
        <authorList>
            <consortium name="The Broad Institute Genomics Platform"/>
            <consortium name="The Broad Institute Genome Sequencing Center for Infectious Disease"/>
            <person name="Wu L."/>
            <person name="Ma J."/>
        </authorList>
    </citation>
    <scope>NUCLEOTIDE SEQUENCE [LARGE SCALE GENOMIC DNA]</scope>
    <source>
        <strain evidence="4">JCM 12149</strain>
    </source>
</reference>
<evidence type="ECO:0000313" key="3">
    <source>
        <dbReference type="EMBL" id="GAA0430698.1"/>
    </source>
</evidence>
<dbReference type="InterPro" id="IPR005269">
    <property type="entry name" value="LOG"/>
</dbReference>
<evidence type="ECO:0000256" key="1">
    <source>
        <dbReference type="ARBA" id="ARBA00006763"/>
    </source>
</evidence>
<gene>
    <name evidence="3" type="ORF">GCM10008983_03910</name>
</gene>
<dbReference type="SUPFAM" id="SSF102405">
    <property type="entry name" value="MCP/YpsA-like"/>
    <property type="match status" value="1"/>
</dbReference>